<gene>
    <name evidence="1" type="ORF">LSINAPIS_LOCUS11047</name>
</gene>
<dbReference type="AlphaFoldDB" id="A0A5E4QS60"/>
<reference evidence="1 2" key="1">
    <citation type="submission" date="2017-07" db="EMBL/GenBank/DDBJ databases">
        <authorList>
            <person name="Talla V."/>
            <person name="Backstrom N."/>
        </authorList>
    </citation>
    <scope>NUCLEOTIDE SEQUENCE [LARGE SCALE GENOMIC DNA]</scope>
</reference>
<protein>
    <submittedName>
        <fullName evidence="1">Uncharacterized protein</fullName>
    </submittedName>
</protein>
<organism evidence="1 2">
    <name type="scientific">Leptidea sinapis</name>
    <dbReference type="NCBI Taxonomy" id="189913"/>
    <lineage>
        <taxon>Eukaryota</taxon>
        <taxon>Metazoa</taxon>
        <taxon>Ecdysozoa</taxon>
        <taxon>Arthropoda</taxon>
        <taxon>Hexapoda</taxon>
        <taxon>Insecta</taxon>
        <taxon>Pterygota</taxon>
        <taxon>Neoptera</taxon>
        <taxon>Endopterygota</taxon>
        <taxon>Lepidoptera</taxon>
        <taxon>Glossata</taxon>
        <taxon>Ditrysia</taxon>
        <taxon>Papilionoidea</taxon>
        <taxon>Pieridae</taxon>
        <taxon>Dismorphiinae</taxon>
        <taxon>Leptidea</taxon>
    </lineage>
</organism>
<dbReference type="Proteomes" id="UP000324832">
    <property type="component" value="Unassembled WGS sequence"/>
</dbReference>
<sequence>MVALILKSLRFHCLTRKITRNSYLLLVP</sequence>
<accession>A0A5E4QS60</accession>
<name>A0A5E4QS60_9NEOP</name>
<proteinExistence type="predicted"/>
<keyword evidence="2" id="KW-1185">Reference proteome</keyword>
<evidence type="ECO:0000313" key="2">
    <source>
        <dbReference type="Proteomes" id="UP000324832"/>
    </source>
</evidence>
<evidence type="ECO:0000313" key="1">
    <source>
        <dbReference type="EMBL" id="VVD00406.1"/>
    </source>
</evidence>
<dbReference type="EMBL" id="FZQP02004679">
    <property type="protein sequence ID" value="VVD00406.1"/>
    <property type="molecule type" value="Genomic_DNA"/>
</dbReference>